<gene>
    <name evidence="11" type="ORF">VAPA_2c07720</name>
</gene>
<dbReference type="GO" id="GO:0098046">
    <property type="term" value="C:type V protein secretion system complex"/>
    <property type="evidence" value="ECO:0007669"/>
    <property type="project" value="TreeGrafter"/>
</dbReference>
<dbReference type="PANTHER" id="PTHR34597">
    <property type="entry name" value="SLR1661 PROTEIN"/>
    <property type="match status" value="1"/>
</dbReference>
<evidence type="ECO:0000256" key="8">
    <source>
        <dbReference type="ARBA" id="ARBA00023237"/>
    </source>
</evidence>
<evidence type="ECO:0000256" key="5">
    <source>
        <dbReference type="ARBA" id="ARBA00022692"/>
    </source>
</evidence>
<organism evidence="11 12">
    <name type="scientific">Variovorax paradoxus B4</name>
    <dbReference type="NCBI Taxonomy" id="1246301"/>
    <lineage>
        <taxon>Bacteria</taxon>
        <taxon>Pseudomonadati</taxon>
        <taxon>Pseudomonadota</taxon>
        <taxon>Betaproteobacteria</taxon>
        <taxon>Burkholderiales</taxon>
        <taxon>Comamonadaceae</taxon>
        <taxon>Variovorax</taxon>
    </lineage>
</organism>
<dbReference type="Proteomes" id="UP000016223">
    <property type="component" value="Chromosome 2"/>
</dbReference>
<dbReference type="KEGG" id="vpd:VAPA_2c07720"/>
<accession>T1XLZ9</accession>
<sequence>MHVTPRIPLSLLGASLALSAATVSAATPDAGQILQEPRAPLAVPSGSTPALTIDKPGAGTVLEGGARVRLSAIRFSGNTAFSNAALQSLLTDAVGKELTFAELTRLTDRVTRHYRETGYLVARAYLPAQAVKDGVLDIAVLEGNLGQVTVTNTAGLKDSALAPLQALPLNAPVQAQSLDRTLLTLSDLPGTRVQSTLRPGTTVGASDLLVEVNRTRDFQGIADIDNFGSTYTGQYRVGTSLYWNNPLDRGDQMSLRLQASNTRMHYARLGYQLPLGRDGTRVGVAVSHLDYRLGKDFAALDADGKADTVSLYVRHPLLRSLESNWYAQLQMDAKNLRDTVGSTATTSVHQLRNVVLGLNGDWQDALGGGAGNSLALNLTTGQLRLDNDSLAQDAASIRSAGHFNKLNYQLQRVQALRPNWSLALNLSGQLADRNLASAEKFSLGGNNGVRAYPQGEALGDAGWLASAALRWQPAPGWQLQAFYDAGGVQLNHRAWDRTGSTGNRVHLAGAGLGVGWATDKLAFSLTSAWATEGRAGDGRRGARLWAQATVAF</sequence>
<dbReference type="GO" id="GO:0009279">
    <property type="term" value="C:cell outer membrane"/>
    <property type="evidence" value="ECO:0007669"/>
    <property type="project" value="UniProtKB-SubCell"/>
</dbReference>
<keyword evidence="5" id="KW-0812">Transmembrane</keyword>
<dbReference type="Pfam" id="PF03865">
    <property type="entry name" value="ShlB"/>
    <property type="match status" value="1"/>
</dbReference>
<dbReference type="EMBL" id="CP003912">
    <property type="protein sequence ID" value="AGU53329.1"/>
    <property type="molecule type" value="Genomic_DNA"/>
</dbReference>
<dbReference type="GO" id="GO:0046819">
    <property type="term" value="P:protein secretion by the type V secretion system"/>
    <property type="evidence" value="ECO:0007669"/>
    <property type="project" value="TreeGrafter"/>
</dbReference>
<dbReference type="HOGENOM" id="CLU_021521_2_2_4"/>
<feature type="chain" id="PRO_5004586279" evidence="9">
    <location>
        <begin position="26"/>
        <end position="552"/>
    </location>
</feature>
<dbReference type="Gene3D" id="2.40.160.50">
    <property type="entry name" value="membrane protein fhac: a member of the omp85/tpsb transporter family"/>
    <property type="match status" value="1"/>
</dbReference>
<evidence type="ECO:0000256" key="6">
    <source>
        <dbReference type="ARBA" id="ARBA00022927"/>
    </source>
</evidence>
<evidence type="ECO:0000313" key="11">
    <source>
        <dbReference type="EMBL" id="AGU53329.1"/>
    </source>
</evidence>
<comment type="subcellular location">
    <subcellularLocation>
        <location evidence="1">Cell outer membrane</location>
    </subcellularLocation>
</comment>
<evidence type="ECO:0000256" key="3">
    <source>
        <dbReference type="ARBA" id="ARBA00022448"/>
    </source>
</evidence>
<dbReference type="InterPro" id="IPR034746">
    <property type="entry name" value="POTRA"/>
</dbReference>
<dbReference type="AlphaFoldDB" id="T1XLZ9"/>
<dbReference type="Gene3D" id="3.10.20.310">
    <property type="entry name" value="membrane protein fhac"/>
    <property type="match status" value="1"/>
</dbReference>
<dbReference type="InterPro" id="IPR005565">
    <property type="entry name" value="Hemolysn_activator_HlyB_C"/>
</dbReference>
<keyword evidence="9" id="KW-0732">Signal</keyword>
<evidence type="ECO:0000256" key="7">
    <source>
        <dbReference type="ARBA" id="ARBA00023136"/>
    </source>
</evidence>
<dbReference type="InterPro" id="IPR013686">
    <property type="entry name" value="Polypept-transport_assoc_ShlB"/>
</dbReference>
<dbReference type="RefSeq" id="WP_021004155.1">
    <property type="nucleotide sequence ID" value="NC_022234.1"/>
</dbReference>
<dbReference type="PANTHER" id="PTHR34597:SF1">
    <property type="entry name" value="HEME_HEMOPEXIN TRANSPORTER PROTEIN HUXB"/>
    <property type="match status" value="1"/>
</dbReference>
<feature type="domain" description="POTRA" evidence="10">
    <location>
        <begin position="68"/>
        <end position="143"/>
    </location>
</feature>
<keyword evidence="4" id="KW-1134">Transmembrane beta strand</keyword>
<keyword evidence="6" id="KW-0653">Protein transport</keyword>
<dbReference type="Pfam" id="PF08479">
    <property type="entry name" value="POTRA_2"/>
    <property type="match status" value="1"/>
</dbReference>
<name>T1XLZ9_VARPD</name>
<evidence type="ECO:0000256" key="1">
    <source>
        <dbReference type="ARBA" id="ARBA00004442"/>
    </source>
</evidence>
<dbReference type="GO" id="GO:0008320">
    <property type="term" value="F:protein transmembrane transporter activity"/>
    <property type="evidence" value="ECO:0007669"/>
    <property type="project" value="TreeGrafter"/>
</dbReference>
<feature type="signal peptide" evidence="9">
    <location>
        <begin position="1"/>
        <end position="25"/>
    </location>
</feature>
<evidence type="ECO:0000256" key="9">
    <source>
        <dbReference type="SAM" id="SignalP"/>
    </source>
</evidence>
<proteinExistence type="inferred from homology"/>
<keyword evidence="8" id="KW-0998">Cell outer membrane</keyword>
<protein>
    <submittedName>
        <fullName evidence="11">Putative heme/hemopexin transporter protein</fullName>
    </submittedName>
</protein>
<evidence type="ECO:0000313" key="12">
    <source>
        <dbReference type="Proteomes" id="UP000016223"/>
    </source>
</evidence>
<reference evidence="11 12" key="1">
    <citation type="submission" date="2012-10" db="EMBL/GenBank/DDBJ databases">
        <title>Genome sequence of Variovorax paradoxus B4.</title>
        <authorList>
            <person name="Schuldes J."/>
            <person name="Brandt U."/>
            <person name="Hiessl S."/>
            <person name="Wuebbeler J.H."/>
            <person name="Thuermer A."/>
            <person name="Steinbuechel A."/>
            <person name="Daniel R."/>
        </authorList>
    </citation>
    <scope>NUCLEOTIDE SEQUENCE [LARGE SCALE GENOMIC DNA]</scope>
    <source>
        <strain evidence="11 12">B4</strain>
    </source>
</reference>
<evidence type="ECO:0000256" key="4">
    <source>
        <dbReference type="ARBA" id="ARBA00022452"/>
    </source>
</evidence>
<evidence type="ECO:0000256" key="2">
    <source>
        <dbReference type="ARBA" id="ARBA00009055"/>
    </source>
</evidence>
<comment type="similarity">
    <text evidence="2">Belongs to the TPS (TC 1.B.20) family.</text>
</comment>
<evidence type="ECO:0000259" key="10">
    <source>
        <dbReference type="PROSITE" id="PS51779"/>
    </source>
</evidence>
<dbReference type="OrthoDB" id="572300at2"/>
<dbReference type="InterPro" id="IPR051544">
    <property type="entry name" value="TPS_OM_transporter"/>
</dbReference>
<keyword evidence="7" id="KW-0472">Membrane</keyword>
<keyword evidence="3" id="KW-0813">Transport</keyword>
<dbReference type="PROSITE" id="PS51779">
    <property type="entry name" value="POTRA"/>
    <property type="match status" value="1"/>
</dbReference>
<dbReference type="PATRIC" id="fig|1246301.3.peg.6301"/>